<comment type="catalytic activity">
    <reaction evidence="18">
        <text>tetracosanoyl-CoA + oxidized [electron-transfer flavoprotein] + H(+) = (2E)-tetracosenoyl-CoA + reduced [electron-transfer flavoprotein]</text>
        <dbReference type="Rhea" id="RHEA:47232"/>
        <dbReference type="Rhea" id="RHEA-COMP:10685"/>
        <dbReference type="Rhea" id="RHEA-COMP:10686"/>
        <dbReference type="ChEBI" id="CHEBI:15378"/>
        <dbReference type="ChEBI" id="CHEBI:57692"/>
        <dbReference type="ChEBI" id="CHEBI:58307"/>
        <dbReference type="ChEBI" id="CHEBI:65052"/>
        <dbReference type="ChEBI" id="CHEBI:74693"/>
    </reaction>
    <physiologicalReaction direction="left-to-right" evidence="18">
        <dbReference type="Rhea" id="RHEA:47233"/>
    </physiologicalReaction>
</comment>
<dbReference type="Pfam" id="PF00441">
    <property type="entry name" value="Acyl-CoA_dh_1"/>
    <property type="match status" value="1"/>
</dbReference>
<evidence type="ECO:0000313" key="26">
    <source>
        <dbReference type="EMBL" id="KAK4525184.1"/>
    </source>
</evidence>
<name>A0AAV9ICW4_9RHOD</name>
<evidence type="ECO:0000256" key="4">
    <source>
        <dbReference type="ARBA" id="ARBA00005005"/>
    </source>
</evidence>
<protein>
    <recommendedName>
        <fullName evidence="14">Acyl-CoA dehydrogenase family member 11</fullName>
    </recommendedName>
</protein>
<keyword evidence="9" id="KW-0276">Fatty acid metabolism</keyword>
<evidence type="ECO:0000256" key="14">
    <source>
        <dbReference type="ARBA" id="ARBA00040622"/>
    </source>
</evidence>
<dbReference type="InterPro" id="IPR011009">
    <property type="entry name" value="Kinase-like_dom_sf"/>
</dbReference>
<dbReference type="SUPFAM" id="SSF56112">
    <property type="entry name" value="Protein kinase-like (PK-like)"/>
    <property type="match status" value="1"/>
</dbReference>
<evidence type="ECO:0000259" key="24">
    <source>
        <dbReference type="Pfam" id="PF02770"/>
    </source>
</evidence>
<dbReference type="Proteomes" id="UP001300502">
    <property type="component" value="Unassembled WGS sequence"/>
</dbReference>
<comment type="catalytic activity">
    <reaction evidence="16">
        <text>a 2,3-saturated acyl-CoA + oxidized [electron-transfer flavoprotein] + H(+) = a (2E)-enoyl-CoA + reduced [electron-transfer flavoprotein]</text>
        <dbReference type="Rhea" id="RHEA:44704"/>
        <dbReference type="Rhea" id="RHEA-COMP:10685"/>
        <dbReference type="Rhea" id="RHEA-COMP:10686"/>
        <dbReference type="ChEBI" id="CHEBI:15378"/>
        <dbReference type="ChEBI" id="CHEBI:57692"/>
        <dbReference type="ChEBI" id="CHEBI:58307"/>
        <dbReference type="ChEBI" id="CHEBI:58856"/>
        <dbReference type="ChEBI" id="CHEBI:65111"/>
    </reaction>
    <physiologicalReaction direction="left-to-right" evidence="16">
        <dbReference type="Rhea" id="RHEA:44705"/>
    </physiologicalReaction>
</comment>
<keyword evidence="7" id="KW-0285">Flavoprotein</keyword>
<evidence type="ECO:0000259" key="22">
    <source>
        <dbReference type="Pfam" id="PF00441"/>
    </source>
</evidence>
<sequence>MKDEKKYFNYTSLFYWVRDNANFLLPSGFNVEYLVNNASITKFSHGQSNPTFLVQVSGGTPFVVRKKPQGNLLPSAHAVDREYNVLKKLGPTRVPVPKVYGYCSDSSVIGTPFYLMEYVKGRIFTDLSLPGLPREERKQIYQEMARVLAEIHNVDYKRVGLEGFGVPGNYVMRQIRRWTKQYEASCEGVGRDPCMDKLVEWLPGNIPKSAISPKEESTIVHGDYRLDNLVFAEGSPKVLAVLDWELSTIGNPLADVAYNCMMYRLAPTRSSLALPLEALASNRELGIPTETEYLSMYQSFRDKGDIDDWNYYLVFSLFRIAAILHGVYKRALIGNASSDRAKESGEVAKNISRLAWNLVLERPSRSNGSVLHTVSEKRNSSDYETMVRKFMEDFVYPLEKSFFEHEQSEQRWTVWPEMENLKKKARELGLWNLWIPKDLGGVLTNAEYAKIAEVMGGCLFASEVFNCSAPDTGNMELLLRFGTPEQRAVWLEPLLKGEIRSCFAMTEPLVASSDATNIASTIDERQDCYVVNGHKWWISGATDPRCKLVLFLGRMAKTDENIPRHKRHSIVLIPMDSPGVKVIRPMHIFGFDDAPHGHAEMRFEDVVVPKKNILLGEGRGFEAAQSRLGAGRIHHCMRAIGMAERALQLLIKRANERQTFGQPLAKHGVVQEVITNCRVEVDQARLLTHFTASVIDSDGGASRRARKYISMTKYVIPQMACRVIDRAIQIHGALGLCQDSVLSHLYASARTLRLADGPDEVHAANVAKFEIQSSKM</sequence>
<evidence type="ECO:0000256" key="7">
    <source>
        <dbReference type="ARBA" id="ARBA00022630"/>
    </source>
</evidence>
<dbReference type="Pfam" id="PF02770">
    <property type="entry name" value="Acyl-CoA_dh_M"/>
    <property type="match status" value="1"/>
</dbReference>
<evidence type="ECO:0000313" key="27">
    <source>
        <dbReference type="Proteomes" id="UP001300502"/>
    </source>
</evidence>
<comment type="subunit">
    <text evidence="6">Homodimer.</text>
</comment>
<dbReference type="InterPro" id="IPR046373">
    <property type="entry name" value="Acyl-CoA_Oxase/DH_mid-dom_sf"/>
</dbReference>
<keyword evidence="12" id="KW-0472">Membrane</keyword>
<dbReference type="SUPFAM" id="SSF56645">
    <property type="entry name" value="Acyl-CoA dehydrogenase NM domain-like"/>
    <property type="match status" value="1"/>
</dbReference>
<dbReference type="InterPro" id="IPR036250">
    <property type="entry name" value="AcylCo_DH-like_C"/>
</dbReference>
<dbReference type="InterPro" id="IPR050741">
    <property type="entry name" value="Acyl-CoA_dehydrogenase"/>
</dbReference>
<evidence type="ECO:0000259" key="25">
    <source>
        <dbReference type="Pfam" id="PF02771"/>
    </source>
</evidence>
<evidence type="ECO:0000256" key="19">
    <source>
        <dbReference type="ARBA" id="ARBA00048395"/>
    </source>
</evidence>
<dbReference type="InterPro" id="IPR006091">
    <property type="entry name" value="Acyl-CoA_Oxase/DH_mid-dom"/>
</dbReference>
<dbReference type="GO" id="GO:0050660">
    <property type="term" value="F:flavin adenine dinucleotide binding"/>
    <property type="evidence" value="ECO:0007669"/>
    <property type="project" value="InterPro"/>
</dbReference>
<comment type="catalytic activity">
    <reaction evidence="17">
        <text>docosanoyl-CoA + oxidized [electron-transfer flavoprotein] + H(+) = (2E)-docosenoyl-CoA + reduced [electron-transfer flavoprotein]</text>
        <dbReference type="Rhea" id="RHEA:47228"/>
        <dbReference type="Rhea" id="RHEA-COMP:10685"/>
        <dbReference type="Rhea" id="RHEA-COMP:10686"/>
        <dbReference type="ChEBI" id="CHEBI:15378"/>
        <dbReference type="ChEBI" id="CHEBI:57692"/>
        <dbReference type="ChEBI" id="CHEBI:58307"/>
        <dbReference type="ChEBI" id="CHEBI:65059"/>
        <dbReference type="ChEBI" id="CHEBI:74692"/>
    </reaction>
    <physiologicalReaction direction="left-to-right" evidence="17">
        <dbReference type="Rhea" id="RHEA:47229"/>
    </physiologicalReaction>
</comment>
<dbReference type="Gene3D" id="3.90.1200.10">
    <property type="match status" value="1"/>
</dbReference>
<keyword evidence="8" id="KW-0274">FAD</keyword>
<feature type="domain" description="Acyl-CoA dehydrogenase/oxidase C-terminal" evidence="22">
    <location>
        <begin position="618"/>
        <end position="768"/>
    </location>
</feature>
<dbReference type="Gene3D" id="1.10.540.10">
    <property type="entry name" value="Acyl-CoA dehydrogenase/oxidase, N-terminal domain"/>
    <property type="match status" value="1"/>
</dbReference>
<dbReference type="CDD" id="cd05154">
    <property type="entry name" value="ACAD10_11_N-like"/>
    <property type="match status" value="1"/>
</dbReference>
<comment type="cofactor">
    <cofactor evidence="1">
        <name>FAD</name>
        <dbReference type="ChEBI" id="CHEBI:57692"/>
    </cofactor>
</comment>
<dbReference type="Gene3D" id="2.40.110.10">
    <property type="entry name" value="Butyryl-CoA Dehydrogenase, subunit A, domain 2"/>
    <property type="match status" value="1"/>
</dbReference>
<proteinExistence type="inferred from homology"/>
<evidence type="ECO:0000256" key="13">
    <source>
        <dbReference type="ARBA" id="ARBA00023140"/>
    </source>
</evidence>
<evidence type="ECO:0000259" key="23">
    <source>
        <dbReference type="Pfam" id="PF01636"/>
    </source>
</evidence>
<comment type="caution">
    <text evidence="26">The sequence shown here is derived from an EMBL/GenBank/DDBJ whole genome shotgun (WGS) entry which is preliminary data.</text>
</comment>
<comment type="catalytic activity">
    <reaction evidence="19">
        <text>tricosanoyl-CoA + oxidized [electron-transfer flavoprotein] + H(+) = (2E)-tricosenoyl-CoA + reduced [electron-transfer flavoprotein]</text>
        <dbReference type="Rhea" id="RHEA:48220"/>
        <dbReference type="Rhea" id="RHEA-COMP:10685"/>
        <dbReference type="Rhea" id="RHEA-COMP:10686"/>
        <dbReference type="ChEBI" id="CHEBI:15378"/>
        <dbReference type="ChEBI" id="CHEBI:57692"/>
        <dbReference type="ChEBI" id="CHEBI:58307"/>
        <dbReference type="ChEBI" id="CHEBI:90118"/>
        <dbReference type="ChEBI" id="CHEBI:90119"/>
    </reaction>
    <physiologicalReaction direction="left-to-right" evidence="19">
        <dbReference type="Rhea" id="RHEA:48221"/>
    </physiologicalReaction>
</comment>
<dbReference type="EMBL" id="JANCYU010000028">
    <property type="protein sequence ID" value="KAK4525184.1"/>
    <property type="molecule type" value="Genomic_DNA"/>
</dbReference>
<evidence type="ECO:0000256" key="17">
    <source>
        <dbReference type="ARBA" id="ARBA00048020"/>
    </source>
</evidence>
<evidence type="ECO:0000256" key="1">
    <source>
        <dbReference type="ARBA" id="ARBA00001974"/>
    </source>
</evidence>
<evidence type="ECO:0000256" key="16">
    <source>
        <dbReference type="ARBA" id="ARBA00047443"/>
    </source>
</evidence>
<dbReference type="SUPFAM" id="SSF47203">
    <property type="entry name" value="Acyl-CoA dehydrogenase C-terminal domain-like"/>
    <property type="match status" value="1"/>
</dbReference>
<dbReference type="GO" id="GO:0003995">
    <property type="term" value="F:acyl-CoA dehydrogenase activity"/>
    <property type="evidence" value="ECO:0007669"/>
    <property type="project" value="TreeGrafter"/>
</dbReference>
<keyword evidence="27" id="KW-1185">Reference proteome</keyword>
<evidence type="ECO:0000256" key="9">
    <source>
        <dbReference type="ARBA" id="ARBA00022832"/>
    </source>
</evidence>
<dbReference type="AlphaFoldDB" id="A0AAV9ICW4"/>
<dbReference type="GO" id="GO:0031966">
    <property type="term" value="C:mitochondrial membrane"/>
    <property type="evidence" value="ECO:0007669"/>
    <property type="project" value="UniProtKB-SubCell"/>
</dbReference>
<evidence type="ECO:0000256" key="15">
    <source>
        <dbReference type="ARBA" id="ARBA00046026"/>
    </source>
</evidence>
<keyword evidence="10" id="KW-0560">Oxidoreductase</keyword>
<evidence type="ECO:0000256" key="18">
    <source>
        <dbReference type="ARBA" id="ARBA00048086"/>
    </source>
</evidence>
<comment type="subcellular location">
    <subcellularLocation>
        <location evidence="3">Mitochondrion membrane</location>
    </subcellularLocation>
    <subcellularLocation>
        <location evidence="2">Peroxisome</location>
    </subcellularLocation>
</comment>
<dbReference type="GO" id="GO:0005777">
    <property type="term" value="C:peroxisome"/>
    <property type="evidence" value="ECO:0007669"/>
    <property type="project" value="UniProtKB-SubCell"/>
</dbReference>
<comment type="pathway">
    <text evidence="4">Lipid metabolism; fatty acid beta-oxidation.</text>
</comment>
<evidence type="ECO:0000256" key="21">
    <source>
        <dbReference type="ARBA" id="ARBA00049140"/>
    </source>
</evidence>
<dbReference type="PANTHER" id="PTHR48083">
    <property type="entry name" value="MEDIUM-CHAIN SPECIFIC ACYL-COA DEHYDROGENASE, MITOCHONDRIAL-RELATED"/>
    <property type="match status" value="1"/>
</dbReference>
<evidence type="ECO:0000256" key="3">
    <source>
        <dbReference type="ARBA" id="ARBA00004325"/>
    </source>
</evidence>
<dbReference type="Pfam" id="PF01636">
    <property type="entry name" value="APH"/>
    <property type="match status" value="1"/>
</dbReference>
<dbReference type="InterPro" id="IPR009075">
    <property type="entry name" value="AcylCo_DH/oxidase_C"/>
</dbReference>
<dbReference type="InterPro" id="IPR041726">
    <property type="entry name" value="ACAD10_11_N"/>
</dbReference>
<dbReference type="InterPro" id="IPR009100">
    <property type="entry name" value="AcylCoA_DH/oxidase_NM_dom_sf"/>
</dbReference>
<dbReference type="Gene3D" id="1.20.140.10">
    <property type="entry name" value="Butyryl-CoA Dehydrogenase, subunit A, domain 3"/>
    <property type="match status" value="1"/>
</dbReference>
<evidence type="ECO:0000256" key="6">
    <source>
        <dbReference type="ARBA" id="ARBA00011738"/>
    </source>
</evidence>
<evidence type="ECO:0000256" key="5">
    <source>
        <dbReference type="ARBA" id="ARBA00009347"/>
    </source>
</evidence>
<evidence type="ECO:0000256" key="2">
    <source>
        <dbReference type="ARBA" id="ARBA00004275"/>
    </source>
</evidence>
<organism evidence="26 27">
    <name type="scientific">Galdieria yellowstonensis</name>
    <dbReference type="NCBI Taxonomy" id="3028027"/>
    <lineage>
        <taxon>Eukaryota</taxon>
        <taxon>Rhodophyta</taxon>
        <taxon>Bangiophyceae</taxon>
        <taxon>Galdieriales</taxon>
        <taxon>Galdieriaceae</taxon>
        <taxon>Galdieria</taxon>
    </lineage>
</organism>
<accession>A0AAV9ICW4</accession>
<dbReference type="InterPro" id="IPR002575">
    <property type="entry name" value="Aminoglycoside_PTrfase"/>
</dbReference>
<dbReference type="FunFam" id="2.40.110.10:FF:000002">
    <property type="entry name" value="Acyl-CoA dehydrogenase fadE12"/>
    <property type="match status" value="1"/>
</dbReference>
<dbReference type="Pfam" id="PF02771">
    <property type="entry name" value="Acyl-CoA_dh_N"/>
    <property type="match status" value="1"/>
</dbReference>
<evidence type="ECO:0000256" key="11">
    <source>
        <dbReference type="ARBA" id="ARBA00023098"/>
    </source>
</evidence>
<comment type="catalytic activity">
    <reaction evidence="20">
        <text>hexacosanoyl-CoA + oxidized [electron-transfer flavoprotein] + H(+) = (2E)-hexacosenoyl-CoA + reduced [electron-transfer flavoprotein]</text>
        <dbReference type="Rhea" id="RHEA:48216"/>
        <dbReference type="Rhea" id="RHEA-COMP:10685"/>
        <dbReference type="Rhea" id="RHEA-COMP:10686"/>
        <dbReference type="ChEBI" id="CHEBI:15378"/>
        <dbReference type="ChEBI" id="CHEBI:57692"/>
        <dbReference type="ChEBI" id="CHEBI:58307"/>
        <dbReference type="ChEBI" id="CHEBI:64868"/>
        <dbReference type="ChEBI" id="CHEBI:74281"/>
    </reaction>
    <physiologicalReaction direction="left-to-right" evidence="20">
        <dbReference type="Rhea" id="RHEA:48217"/>
    </physiologicalReaction>
</comment>
<feature type="domain" description="Acyl-CoA dehydrogenase/oxidase N-terminal" evidence="25">
    <location>
        <begin position="385"/>
        <end position="498"/>
    </location>
</feature>
<gene>
    <name evidence="26" type="ORF">GAYE_SCF08G3090</name>
</gene>
<dbReference type="GO" id="GO:0033539">
    <property type="term" value="P:fatty acid beta-oxidation using acyl-CoA dehydrogenase"/>
    <property type="evidence" value="ECO:0007669"/>
    <property type="project" value="TreeGrafter"/>
</dbReference>
<feature type="domain" description="Acyl-CoA oxidase/dehydrogenase middle" evidence="24">
    <location>
        <begin position="502"/>
        <end position="606"/>
    </location>
</feature>
<comment type="function">
    <text evidence="15">Acyl-CoA dehydrogenase, that exhibits maximal activity towards saturated C22-CoA. Probably participates in beta-oxydation and energy production but could also play a role in the metabolism of specific fatty acids to control fatty acids composition of cellular lipids in brain.</text>
</comment>
<reference evidence="26 27" key="1">
    <citation type="submission" date="2022-07" db="EMBL/GenBank/DDBJ databases">
        <title>Genome-wide signatures of adaptation to extreme environments.</title>
        <authorList>
            <person name="Cho C.H."/>
            <person name="Yoon H.S."/>
        </authorList>
    </citation>
    <scope>NUCLEOTIDE SEQUENCE [LARGE SCALE GENOMIC DNA]</scope>
    <source>
        <strain evidence="26 27">108.79 E11</strain>
    </source>
</reference>
<evidence type="ECO:0000256" key="20">
    <source>
        <dbReference type="ARBA" id="ARBA00048399"/>
    </source>
</evidence>
<evidence type="ECO:0000256" key="12">
    <source>
        <dbReference type="ARBA" id="ARBA00023136"/>
    </source>
</evidence>
<dbReference type="InterPro" id="IPR013786">
    <property type="entry name" value="AcylCoA_DH/ox_N"/>
</dbReference>
<dbReference type="Gene3D" id="3.30.200.20">
    <property type="entry name" value="Phosphorylase Kinase, domain 1"/>
    <property type="match status" value="1"/>
</dbReference>
<evidence type="ECO:0000256" key="10">
    <source>
        <dbReference type="ARBA" id="ARBA00023002"/>
    </source>
</evidence>
<dbReference type="PANTHER" id="PTHR48083:SF13">
    <property type="entry name" value="ACYL-COA DEHYDROGENASE FAMILY MEMBER 11"/>
    <property type="match status" value="1"/>
</dbReference>
<feature type="domain" description="Aminoglycoside phosphotransferase" evidence="23">
    <location>
        <begin position="40"/>
        <end position="264"/>
    </location>
</feature>
<keyword evidence="13" id="KW-0576">Peroxisome</keyword>
<dbReference type="InterPro" id="IPR037069">
    <property type="entry name" value="AcylCoA_DH/ox_N_sf"/>
</dbReference>
<evidence type="ECO:0000256" key="8">
    <source>
        <dbReference type="ARBA" id="ARBA00022827"/>
    </source>
</evidence>
<comment type="similarity">
    <text evidence="5">Belongs to the acyl-CoA dehydrogenase family.</text>
</comment>
<comment type="catalytic activity">
    <reaction evidence="21">
        <text>eicosanoyl-CoA + oxidized [electron-transfer flavoprotein] + H(+) = (2E)-eicosenoyl-CoA + reduced [electron-transfer flavoprotein]</text>
        <dbReference type="Rhea" id="RHEA:47236"/>
        <dbReference type="Rhea" id="RHEA-COMP:10685"/>
        <dbReference type="Rhea" id="RHEA-COMP:10686"/>
        <dbReference type="ChEBI" id="CHEBI:15378"/>
        <dbReference type="ChEBI" id="CHEBI:57380"/>
        <dbReference type="ChEBI" id="CHEBI:57692"/>
        <dbReference type="ChEBI" id="CHEBI:58307"/>
        <dbReference type="ChEBI" id="CHEBI:74691"/>
    </reaction>
    <physiologicalReaction direction="left-to-right" evidence="21">
        <dbReference type="Rhea" id="RHEA:47237"/>
    </physiologicalReaction>
</comment>
<keyword evidence="11" id="KW-0443">Lipid metabolism</keyword>